<dbReference type="EMBL" id="JARQZJ010000070">
    <property type="protein sequence ID" value="KAK9881821.1"/>
    <property type="molecule type" value="Genomic_DNA"/>
</dbReference>
<evidence type="ECO:0000313" key="3">
    <source>
        <dbReference type="Proteomes" id="UP001431783"/>
    </source>
</evidence>
<accession>A0AAW1UPQ5</accession>
<organism evidence="2 3">
    <name type="scientific">Henosepilachna vigintioctopunctata</name>
    <dbReference type="NCBI Taxonomy" id="420089"/>
    <lineage>
        <taxon>Eukaryota</taxon>
        <taxon>Metazoa</taxon>
        <taxon>Ecdysozoa</taxon>
        <taxon>Arthropoda</taxon>
        <taxon>Hexapoda</taxon>
        <taxon>Insecta</taxon>
        <taxon>Pterygota</taxon>
        <taxon>Neoptera</taxon>
        <taxon>Endopterygota</taxon>
        <taxon>Coleoptera</taxon>
        <taxon>Polyphaga</taxon>
        <taxon>Cucujiformia</taxon>
        <taxon>Coccinelloidea</taxon>
        <taxon>Coccinellidae</taxon>
        <taxon>Epilachninae</taxon>
        <taxon>Epilachnini</taxon>
        <taxon>Henosepilachna</taxon>
    </lineage>
</organism>
<reference evidence="2 3" key="1">
    <citation type="submission" date="2023-03" db="EMBL/GenBank/DDBJ databases">
        <title>Genome insight into feeding habits of ladybird beetles.</title>
        <authorList>
            <person name="Li H.-S."/>
            <person name="Huang Y.-H."/>
            <person name="Pang H."/>
        </authorList>
    </citation>
    <scope>NUCLEOTIDE SEQUENCE [LARGE SCALE GENOMIC DNA]</scope>
    <source>
        <strain evidence="2">SYSU_2023b</strain>
        <tissue evidence="2">Whole body</tissue>
    </source>
</reference>
<keyword evidence="3" id="KW-1185">Reference proteome</keyword>
<feature type="transmembrane region" description="Helical" evidence="1">
    <location>
        <begin position="80"/>
        <end position="102"/>
    </location>
</feature>
<evidence type="ECO:0000313" key="2">
    <source>
        <dbReference type="EMBL" id="KAK9881821.1"/>
    </source>
</evidence>
<keyword evidence="1" id="KW-0472">Membrane</keyword>
<keyword evidence="1" id="KW-1133">Transmembrane helix</keyword>
<feature type="transmembrane region" description="Helical" evidence="1">
    <location>
        <begin position="33"/>
        <end position="60"/>
    </location>
</feature>
<evidence type="ECO:0000256" key="1">
    <source>
        <dbReference type="SAM" id="Phobius"/>
    </source>
</evidence>
<gene>
    <name evidence="2" type="ORF">WA026_017333</name>
</gene>
<protein>
    <submittedName>
        <fullName evidence="2">Uncharacterized protein</fullName>
    </submittedName>
</protein>
<name>A0AAW1UPQ5_9CUCU</name>
<feature type="transmembrane region" description="Helical" evidence="1">
    <location>
        <begin position="168"/>
        <end position="192"/>
    </location>
</feature>
<dbReference type="Proteomes" id="UP001431783">
    <property type="component" value="Unassembled WGS sequence"/>
</dbReference>
<proteinExistence type="predicted"/>
<dbReference type="AlphaFoldDB" id="A0AAW1UPQ5"/>
<keyword evidence="1" id="KW-0812">Transmembrane</keyword>
<feature type="transmembrane region" description="Helical" evidence="1">
    <location>
        <begin position="204"/>
        <end position="223"/>
    </location>
</feature>
<comment type="caution">
    <text evidence="2">The sequence shown here is derived from an EMBL/GenBank/DDBJ whole genome shotgun (WGS) entry which is preliminary data.</text>
</comment>
<sequence>MLWFVHTFKKIVIPIDKDILGEKKYKSIMCICMMLKISALVNYALAISAAFGIFISPEYYNSRIYLSFWIRKNFKNYSEYILFFMHMSNFPVAVALISLSIAMSYCSARAVFQFIIVNKVIEGICDSTLHPTERYDSKIYQAVVLQKLKICIMTHQLSIRLSLLGAEIMYTSMISISAGGVILGGSLLLEFFTHDISELSNESFAIVCFSLAGFVTSSMYGFAGQFLKDEVCIVTEFGIR</sequence>